<name>A0A0A8YPZ8_ARUDO</name>
<evidence type="ECO:0000256" key="1">
    <source>
        <dbReference type="SAM" id="SignalP"/>
    </source>
</evidence>
<organism evidence="2">
    <name type="scientific">Arundo donax</name>
    <name type="common">Giant reed</name>
    <name type="synonym">Donax arundinaceus</name>
    <dbReference type="NCBI Taxonomy" id="35708"/>
    <lineage>
        <taxon>Eukaryota</taxon>
        <taxon>Viridiplantae</taxon>
        <taxon>Streptophyta</taxon>
        <taxon>Embryophyta</taxon>
        <taxon>Tracheophyta</taxon>
        <taxon>Spermatophyta</taxon>
        <taxon>Magnoliopsida</taxon>
        <taxon>Liliopsida</taxon>
        <taxon>Poales</taxon>
        <taxon>Poaceae</taxon>
        <taxon>PACMAD clade</taxon>
        <taxon>Arundinoideae</taxon>
        <taxon>Arundineae</taxon>
        <taxon>Arundo</taxon>
    </lineage>
</organism>
<dbReference type="EMBL" id="GBRH01270960">
    <property type="protein sequence ID" value="JAD26935.1"/>
    <property type="molecule type" value="Transcribed_RNA"/>
</dbReference>
<protein>
    <submittedName>
        <fullName evidence="2">Uncharacterized protein</fullName>
    </submittedName>
</protein>
<feature type="signal peptide" evidence="1">
    <location>
        <begin position="1"/>
        <end position="21"/>
    </location>
</feature>
<evidence type="ECO:0000313" key="2">
    <source>
        <dbReference type="EMBL" id="JAD26935.1"/>
    </source>
</evidence>
<proteinExistence type="predicted"/>
<accession>A0A0A8YPZ8</accession>
<dbReference type="AlphaFoldDB" id="A0A0A8YPZ8"/>
<sequence length="59" mass="7096">MRQFIMHGMLWDFLNWASAWAKFQHYVPPYFTSTIRFLNFFNSKLYKSNYVHTGDVGGK</sequence>
<feature type="chain" id="PRO_5002044785" evidence="1">
    <location>
        <begin position="22"/>
        <end position="59"/>
    </location>
</feature>
<reference evidence="2" key="1">
    <citation type="submission" date="2014-09" db="EMBL/GenBank/DDBJ databases">
        <authorList>
            <person name="Magalhaes I.L.F."/>
            <person name="Oliveira U."/>
            <person name="Santos F.R."/>
            <person name="Vidigal T.H.D.A."/>
            <person name="Brescovit A.D."/>
            <person name="Santos A.J."/>
        </authorList>
    </citation>
    <scope>NUCLEOTIDE SEQUENCE</scope>
    <source>
        <tissue evidence="2">Shoot tissue taken approximately 20 cm above the soil surface</tissue>
    </source>
</reference>
<keyword evidence="1" id="KW-0732">Signal</keyword>
<reference evidence="2" key="2">
    <citation type="journal article" date="2015" name="Data Brief">
        <title>Shoot transcriptome of the giant reed, Arundo donax.</title>
        <authorList>
            <person name="Barrero R.A."/>
            <person name="Guerrero F.D."/>
            <person name="Moolhuijzen P."/>
            <person name="Goolsby J.A."/>
            <person name="Tidwell J."/>
            <person name="Bellgard S.E."/>
            <person name="Bellgard M.I."/>
        </authorList>
    </citation>
    <scope>NUCLEOTIDE SEQUENCE</scope>
    <source>
        <tissue evidence="2">Shoot tissue taken approximately 20 cm above the soil surface</tissue>
    </source>
</reference>